<feature type="region of interest" description="Disordered" evidence="1">
    <location>
        <begin position="73"/>
        <end position="97"/>
    </location>
</feature>
<evidence type="ECO:0000256" key="1">
    <source>
        <dbReference type="SAM" id="MobiDB-lite"/>
    </source>
</evidence>
<evidence type="ECO:0000313" key="2">
    <source>
        <dbReference type="Proteomes" id="UP000835206"/>
    </source>
</evidence>
<accession>A0A9C6SME9</accession>
<feature type="compositionally biased region" description="Pro residues" evidence="1">
    <location>
        <begin position="80"/>
        <end position="90"/>
    </location>
</feature>
<dbReference type="RefSeq" id="XP_048264907.1">
    <property type="nucleotide sequence ID" value="XM_048408950.1"/>
</dbReference>
<dbReference type="GeneID" id="125385681"/>
<proteinExistence type="predicted"/>
<dbReference type="Proteomes" id="UP000835206">
    <property type="component" value="Chromosome 9"/>
</dbReference>
<sequence length="215" mass="24864">MAQQRVPRRRVARRVCGESRGFFQVNGKRPEVPTWYLSPGIVRGDVETGRDPMFDPQPLGQTAARSGFRRKGPIEALEPAGPPLPSPSPSRPSSSKRRKSLECRRFLAPQCFLCSSVFFLRRRRIRFRGPGNHGENGNEDHSRQPFRNNTVFRWVLGVLRIGVELASWYWQGAPASKSFSRFAFNRGRRRFFLHSDSFRSYDFTKLEEVEDIYVE</sequence>
<keyword evidence="2" id="KW-1185">Reference proteome</keyword>
<evidence type="ECO:0000313" key="3">
    <source>
        <dbReference type="RefSeq" id="XP_048264907.1"/>
    </source>
</evidence>
<reference evidence="3" key="1">
    <citation type="submission" date="2025-08" db="UniProtKB">
        <authorList>
            <consortium name="RefSeq"/>
        </authorList>
    </citation>
    <scope>IDENTIFICATION</scope>
</reference>
<organism evidence="2 3">
    <name type="scientific">Bombus terrestris</name>
    <name type="common">Buff-tailed bumblebee</name>
    <name type="synonym">Apis terrestris</name>
    <dbReference type="NCBI Taxonomy" id="30195"/>
    <lineage>
        <taxon>Eukaryota</taxon>
        <taxon>Metazoa</taxon>
        <taxon>Ecdysozoa</taxon>
        <taxon>Arthropoda</taxon>
        <taxon>Hexapoda</taxon>
        <taxon>Insecta</taxon>
        <taxon>Pterygota</taxon>
        <taxon>Neoptera</taxon>
        <taxon>Endopterygota</taxon>
        <taxon>Hymenoptera</taxon>
        <taxon>Apocrita</taxon>
        <taxon>Aculeata</taxon>
        <taxon>Apoidea</taxon>
        <taxon>Anthophila</taxon>
        <taxon>Apidae</taxon>
        <taxon>Bombus</taxon>
        <taxon>Bombus</taxon>
    </lineage>
</organism>
<dbReference type="AlphaFoldDB" id="A0A9C6SME9"/>
<name>A0A9C6SME9_BOMTE</name>
<gene>
    <name evidence="3" type="primary">LOC125385681</name>
</gene>
<dbReference type="KEGG" id="bter:125385681"/>
<protein>
    <submittedName>
        <fullName evidence="3">Uncharacterized protein LOC125385681</fullName>
    </submittedName>
</protein>